<evidence type="ECO:0000313" key="2">
    <source>
        <dbReference type="Proteomes" id="UP000800235"/>
    </source>
</evidence>
<comment type="caution">
    <text evidence="1">The sequence shown here is derived from an EMBL/GenBank/DDBJ whole genome shotgun (WGS) entry which is preliminary data.</text>
</comment>
<proteinExistence type="predicted"/>
<evidence type="ECO:0000313" key="1">
    <source>
        <dbReference type="EMBL" id="KAF2429052.1"/>
    </source>
</evidence>
<dbReference type="Proteomes" id="UP000800235">
    <property type="component" value="Unassembled WGS sequence"/>
</dbReference>
<dbReference type="AlphaFoldDB" id="A0A9P4TXP5"/>
<organism evidence="1 2">
    <name type="scientific">Tothia fuscella</name>
    <dbReference type="NCBI Taxonomy" id="1048955"/>
    <lineage>
        <taxon>Eukaryota</taxon>
        <taxon>Fungi</taxon>
        <taxon>Dikarya</taxon>
        <taxon>Ascomycota</taxon>
        <taxon>Pezizomycotina</taxon>
        <taxon>Dothideomycetes</taxon>
        <taxon>Pleosporomycetidae</taxon>
        <taxon>Venturiales</taxon>
        <taxon>Cylindrosympodiaceae</taxon>
        <taxon>Tothia</taxon>
    </lineage>
</organism>
<reference evidence="1" key="1">
    <citation type="journal article" date="2020" name="Stud. Mycol.">
        <title>101 Dothideomycetes genomes: a test case for predicting lifestyles and emergence of pathogens.</title>
        <authorList>
            <person name="Haridas S."/>
            <person name="Albert R."/>
            <person name="Binder M."/>
            <person name="Bloem J."/>
            <person name="Labutti K."/>
            <person name="Salamov A."/>
            <person name="Andreopoulos B."/>
            <person name="Baker S."/>
            <person name="Barry K."/>
            <person name="Bills G."/>
            <person name="Bluhm B."/>
            <person name="Cannon C."/>
            <person name="Castanera R."/>
            <person name="Culley D."/>
            <person name="Daum C."/>
            <person name="Ezra D."/>
            <person name="Gonzalez J."/>
            <person name="Henrissat B."/>
            <person name="Kuo A."/>
            <person name="Liang C."/>
            <person name="Lipzen A."/>
            <person name="Lutzoni F."/>
            <person name="Magnuson J."/>
            <person name="Mondo S."/>
            <person name="Nolan M."/>
            <person name="Ohm R."/>
            <person name="Pangilinan J."/>
            <person name="Park H.-J."/>
            <person name="Ramirez L."/>
            <person name="Alfaro M."/>
            <person name="Sun H."/>
            <person name="Tritt A."/>
            <person name="Yoshinaga Y."/>
            <person name="Zwiers L.-H."/>
            <person name="Turgeon B."/>
            <person name="Goodwin S."/>
            <person name="Spatafora J."/>
            <person name="Crous P."/>
            <person name="Grigoriev I."/>
        </authorList>
    </citation>
    <scope>NUCLEOTIDE SEQUENCE</scope>
    <source>
        <strain evidence="1">CBS 130266</strain>
    </source>
</reference>
<gene>
    <name evidence="1" type="ORF">EJ08DRAFT_305423</name>
</gene>
<protein>
    <recommendedName>
        <fullName evidence="3">Ankyrin repeat protein</fullName>
    </recommendedName>
</protein>
<keyword evidence="2" id="KW-1185">Reference proteome</keyword>
<evidence type="ECO:0008006" key="3">
    <source>
        <dbReference type="Google" id="ProtNLM"/>
    </source>
</evidence>
<name>A0A9P4TXP5_9PEZI</name>
<sequence>MSTPRSGPNDNGSESVATLWTRFAQVHQDLLDDTVERLKTDLLTASTVNLADFMKSQEDIHPYPRVSMIFKYYDKLTEMKHNALEKLLGEMHVILPSELIFQKKLGEEDSRGLPPICVAIERNRLDDVELLLSQGAPYDVEALDNLSLKNLGWRHALHKVQLAIEFYEIQRRCPEDIPNDFNEFNGPNSWESKAWVRIVHYHNTNGPVVWALFRQMQQHLSLHFHRNAFVDFFLQSFQRSAVTPGNELLDYRDPGYITSMLQMRETDEEIECASVVVRSILILRDSLTTRSFRTSLFTGKQPGRV</sequence>
<dbReference type="EMBL" id="MU007050">
    <property type="protein sequence ID" value="KAF2429052.1"/>
    <property type="molecule type" value="Genomic_DNA"/>
</dbReference>
<accession>A0A9P4TXP5</accession>